<keyword evidence="2" id="KW-1185">Reference proteome</keyword>
<protein>
    <submittedName>
        <fullName evidence="1">Uncharacterized protein</fullName>
    </submittedName>
</protein>
<dbReference type="EMBL" id="CP045910">
    <property type="protein sequence ID" value="QQP31472.1"/>
    <property type="molecule type" value="Genomic_DNA"/>
</dbReference>
<dbReference type="Proteomes" id="UP000595437">
    <property type="component" value="Chromosome 21"/>
</dbReference>
<feature type="non-terminal residue" evidence="1">
    <location>
        <position position="116"/>
    </location>
</feature>
<evidence type="ECO:0000313" key="1">
    <source>
        <dbReference type="EMBL" id="QQP31472.1"/>
    </source>
</evidence>
<accession>A0A7T8GK64</accession>
<evidence type="ECO:0000313" key="2">
    <source>
        <dbReference type="Proteomes" id="UP000595437"/>
    </source>
</evidence>
<dbReference type="AlphaFoldDB" id="A0A7T8GK64"/>
<proteinExistence type="predicted"/>
<gene>
    <name evidence="1" type="ORF">FKW44_025082</name>
</gene>
<reference evidence="2" key="1">
    <citation type="submission" date="2021-01" db="EMBL/GenBank/DDBJ databases">
        <title>Caligus Genome Assembly.</title>
        <authorList>
            <person name="Gallardo-Escarate C."/>
        </authorList>
    </citation>
    <scope>NUCLEOTIDE SEQUENCE [LARGE SCALE GENOMIC DNA]</scope>
</reference>
<organism evidence="1 2">
    <name type="scientific">Caligus rogercresseyi</name>
    <name type="common">Sea louse</name>
    <dbReference type="NCBI Taxonomy" id="217165"/>
    <lineage>
        <taxon>Eukaryota</taxon>
        <taxon>Metazoa</taxon>
        <taxon>Ecdysozoa</taxon>
        <taxon>Arthropoda</taxon>
        <taxon>Crustacea</taxon>
        <taxon>Multicrustacea</taxon>
        <taxon>Hexanauplia</taxon>
        <taxon>Copepoda</taxon>
        <taxon>Siphonostomatoida</taxon>
        <taxon>Caligidae</taxon>
        <taxon>Caligus</taxon>
    </lineage>
</organism>
<sequence>MFTNNVKEVGFVRSAINEGSLKKHPCLKSSNISLGSGSVAFEVVGEPSNLPTLMPIRGQIVKLEFDKVKKQCSKCFKFRHTRSVCRNDAITVQEYKKQLLKFLEDREKKTKAIPKP</sequence>
<name>A0A7T8GK64_CALRO</name>